<accession>A0A5B0S9C6</accession>
<reference evidence="3 4" key="1">
    <citation type="submission" date="2019-05" db="EMBL/GenBank/DDBJ databases">
        <title>Emergence of the Ug99 lineage of the wheat stem rust pathogen through somatic hybridization.</title>
        <authorList>
            <person name="Li F."/>
            <person name="Upadhyaya N.M."/>
            <person name="Sperschneider J."/>
            <person name="Matny O."/>
            <person name="Nguyen-Phuc H."/>
            <person name="Mago R."/>
            <person name="Raley C."/>
            <person name="Miller M.E."/>
            <person name="Silverstein K.A.T."/>
            <person name="Henningsen E."/>
            <person name="Hirsch C.D."/>
            <person name="Visser B."/>
            <person name="Pretorius Z.A."/>
            <person name="Steffenson B.J."/>
            <person name="Schwessinger B."/>
            <person name="Dodds P.N."/>
            <person name="Figueroa M."/>
        </authorList>
    </citation>
    <scope>NUCLEOTIDE SEQUENCE [LARGE SCALE GENOMIC DNA]</scope>
    <source>
        <strain evidence="1">21-0</strain>
        <strain evidence="2 4">Ug99</strain>
    </source>
</reference>
<evidence type="ECO:0000313" key="3">
    <source>
        <dbReference type="Proteomes" id="UP000324748"/>
    </source>
</evidence>
<comment type="caution">
    <text evidence="2">The sequence shown here is derived from an EMBL/GenBank/DDBJ whole genome shotgun (WGS) entry which is preliminary data.</text>
</comment>
<dbReference type="AlphaFoldDB" id="A0A5B0S9C6"/>
<gene>
    <name evidence="1" type="ORF">PGT21_002268</name>
    <name evidence="2" type="ORF">PGTUg99_031792</name>
</gene>
<protein>
    <submittedName>
        <fullName evidence="2">Uncharacterized protein</fullName>
    </submittedName>
</protein>
<keyword evidence="3" id="KW-1185">Reference proteome</keyword>
<dbReference type="Proteomes" id="UP000325313">
    <property type="component" value="Unassembled WGS sequence"/>
</dbReference>
<dbReference type="Proteomes" id="UP000324748">
    <property type="component" value="Unassembled WGS sequence"/>
</dbReference>
<dbReference type="EMBL" id="VSWC01000119">
    <property type="protein sequence ID" value="KAA1082404.1"/>
    <property type="molecule type" value="Genomic_DNA"/>
</dbReference>
<sequence>MTLIRNFGSGASAGPGDVQMVRVSSCNSSVSSMSEFYSIPLTTPMFNRFRYPVDEPDSLFSSSLGLRVASARG</sequence>
<dbReference type="EMBL" id="VDEP01000071">
    <property type="protein sequence ID" value="KAA1133703.1"/>
    <property type="molecule type" value="Genomic_DNA"/>
</dbReference>
<organism evidence="2 4">
    <name type="scientific">Puccinia graminis f. sp. tritici</name>
    <dbReference type="NCBI Taxonomy" id="56615"/>
    <lineage>
        <taxon>Eukaryota</taxon>
        <taxon>Fungi</taxon>
        <taxon>Dikarya</taxon>
        <taxon>Basidiomycota</taxon>
        <taxon>Pucciniomycotina</taxon>
        <taxon>Pucciniomycetes</taxon>
        <taxon>Pucciniales</taxon>
        <taxon>Pucciniaceae</taxon>
        <taxon>Puccinia</taxon>
    </lineage>
</organism>
<evidence type="ECO:0000313" key="4">
    <source>
        <dbReference type="Proteomes" id="UP000325313"/>
    </source>
</evidence>
<name>A0A5B0S9C6_PUCGR</name>
<evidence type="ECO:0000313" key="2">
    <source>
        <dbReference type="EMBL" id="KAA1133703.1"/>
    </source>
</evidence>
<evidence type="ECO:0000313" key="1">
    <source>
        <dbReference type="EMBL" id="KAA1082404.1"/>
    </source>
</evidence>
<proteinExistence type="predicted"/>